<dbReference type="VEuPathDB" id="FungiDB:VP01_1440g2"/>
<evidence type="ECO:0000256" key="3">
    <source>
        <dbReference type="PROSITE-ProRule" id="PRU00339"/>
    </source>
</evidence>
<evidence type="ECO:0000256" key="1">
    <source>
        <dbReference type="ARBA" id="ARBA00022737"/>
    </source>
</evidence>
<dbReference type="GO" id="GO:0055087">
    <property type="term" value="C:Ski complex"/>
    <property type="evidence" value="ECO:0007669"/>
    <property type="project" value="InterPro"/>
</dbReference>
<dbReference type="InterPro" id="IPR039226">
    <property type="entry name" value="Ski3/TTC37"/>
</dbReference>
<feature type="compositionally biased region" description="Polar residues" evidence="4">
    <location>
        <begin position="1444"/>
        <end position="1454"/>
    </location>
</feature>
<dbReference type="Gene3D" id="1.25.40.10">
    <property type="entry name" value="Tetratricopeptide repeat domain"/>
    <property type="match status" value="4"/>
</dbReference>
<evidence type="ECO:0000313" key="6">
    <source>
        <dbReference type="Proteomes" id="UP000037035"/>
    </source>
</evidence>
<dbReference type="PANTHER" id="PTHR15704:SF7">
    <property type="entry name" value="SUPERKILLER COMPLEX PROTEIN 3"/>
    <property type="match status" value="1"/>
</dbReference>
<feature type="region of interest" description="Disordered" evidence="4">
    <location>
        <begin position="296"/>
        <end position="317"/>
    </location>
</feature>
<dbReference type="InterPro" id="IPR019734">
    <property type="entry name" value="TPR_rpt"/>
</dbReference>
<organism evidence="5 6">
    <name type="scientific">Puccinia sorghi</name>
    <dbReference type="NCBI Taxonomy" id="27349"/>
    <lineage>
        <taxon>Eukaryota</taxon>
        <taxon>Fungi</taxon>
        <taxon>Dikarya</taxon>
        <taxon>Basidiomycota</taxon>
        <taxon>Pucciniomycotina</taxon>
        <taxon>Pucciniomycetes</taxon>
        <taxon>Pucciniales</taxon>
        <taxon>Pucciniaceae</taxon>
        <taxon>Puccinia</taxon>
    </lineage>
</organism>
<evidence type="ECO:0008006" key="7">
    <source>
        <dbReference type="Google" id="ProtNLM"/>
    </source>
</evidence>
<dbReference type="STRING" id="27349.A0A0L6VK75"/>
<protein>
    <recommendedName>
        <fullName evidence="7">Superkiller protein 3</fullName>
    </recommendedName>
</protein>
<keyword evidence="1" id="KW-0677">Repeat</keyword>
<dbReference type="PANTHER" id="PTHR15704">
    <property type="entry name" value="SUPERKILLER 3 PROTEIN-RELATED"/>
    <property type="match status" value="1"/>
</dbReference>
<feature type="repeat" description="TPR" evidence="3">
    <location>
        <begin position="1098"/>
        <end position="1131"/>
    </location>
</feature>
<dbReference type="PROSITE" id="PS50005">
    <property type="entry name" value="TPR"/>
    <property type="match status" value="4"/>
</dbReference>
<dbReference type="GO" id="GO:0006401">
    <property type="term" value="P:RNA catabolic process"/>
    <property type="evidence" value="ECO:0007669"/>
    <property type="project" value="InterPro"/>
</dbReference>
<dbReference type="SUPFAM" id="SSF48452">
    <property type="entry name" value="TPR-like"/>
    <property type="match status" value="5"/>
</dbReference>
<dbReference type="InterPro" id="IPR040962">
    <property type="entry name" value="TPR_22"/>
</dbReference>
<dbReference type="Pfam" id="PF13414">
    <property type="entry name" value="TPR_11"/>
    <property type="match status" value="1"/>
</dbReference>
<dbReference type="InterPro" id="IPR011990">
    <property type="entry name" value="TPR-like_helical_dom_sf"/>
</dbReference>
<sequence length="1677" mass="187178">MATLKAHLKSAREAISSQDWQRAADSAQAALAIDDRCYNASVKHELIGLMLLCRYVFLGVAQLSLKKVSESEAAYRAAIEIDQRQPLAWQGLISLYEQKHDFDSLITGVQNLMHIWNEKRQAEKLGELILKLMSFPQKSRKQVSCPFSIAVLSMVLSDSPFHSLLSTLPTPDYTNPEASPLMKLQTILANTMPTLNEIIALVQTEQDEAISREISKRRTRLTSVPKNAAQTRKDVIREVYPTSLLPKFWQQVLDHPLADDETRREIEGKLLMFYMEWLESLPSPFVDEIPNNAQHIATSSTDESQTTTRSKKQEAKDSIRHKVEDLARGLAILKVSNHKAWDIVLDWGEILPDGETTDSYGFLKSLPGAMPDAPLSNLVLAFQQLHAEAQVEEDTTFEDPLEQIEFAFEGARDHSILSHVLAASVYFDLKEWSTVINIAQSGLTKLAKLEKTIGKRLSTFRRRLTIHLACALTYEIPPVHHLRATRYLDTILSDEPNNGHVLMAKACVLRHSKHWEVANQFYSRALQASPHLTPLERLEVQSEKAWCLFEIGSISLAVQNLEQIIEGCEEIMKQDTDTQEASHNLAQSWYRLGRCNWALSHPEKPNEVGLDQSYLEELKHSAYTCFIKSIKCDTSIASSFTYLGLYYDEQHDHARSSKCFQRAFELDATEELAAFKLASEFADNRQWDLVAVVTRRLLFGGVQQKFQLSDDEDESSGLTNLASYQQHVWAWKASGVVQLSEGKFDAAINTFQRAIRCSPNDYQILLKLGLAYQGAEKHVAALKSFIAARQIINSTSAESNSPSKSDGSSSEWYVDFCIGDSQRQLGLLEPAIKNLGKLAENRPDELGVKIILAEAKYMMGLRNSEAGAFAEAESELISCLDIVHDVLLKTKSRLMTKAGWKIAGNAFAEFAHWNRTIPTSTFLVDAGKDDSNEKLKVYLSYFVNLAAKMNVDSIMTNVKSVNCLETSAISAESGSPGIFLLASALSFKVRLVIELSDTEKNSEAEAWSDLAIALGSLSRWLDSASSKFSSRDPSTFFTTQLGPQATLSEAVHCIKAGLQRNSLSSGAWNTLGVLTFSLNPRLSQHAFIRSVELVPKNHIAWTNLGFFYISHSDLDLATEAFERAQLYQPDWSLSWMGCALIASLIGNQQKASELVEQAYTLSLGSVTSIESCYATVTLKTFTDDAQRSCQHTNALIAPLLAAEKLLKRYPNDPTLLNLHALISEGSGKFEAAAGSLKQSAEILEAVYEVTESVQVEQQFILANLNLGRIHLGQKKYQDAIDVLETVLSLRPPFDIKTEPIEGALKSTIIRTQAACQIAIARYFLQDVEKCLSDLDEALREIRTVQQDESLGPPKRFAPYSSAVSGLIVRVLWSQSDKFKARELVSEAIAKNSTQKIIDFDLINSFLAITILDGGSDEELETAFKIKLESNEPSAEESLGGSQGVSGNNELPDQAQNHRKEDVEIISRLEELVLRTGRNAKITPGTKSESNTLLNFLELTVKLLKENLSYHHPTFLKSFEHVKQVLGGCIRELRETETDKQRSKQQAIIFKSLDDAQLALPAPTVPSQLSSVDHLRDVGDTKTTSLFHRLSRLPLPADKSAGCRQDVLAKNVFFSYEYYQGAEVHWQLVAFQRQSAQGWLRESMNSLSQPEGYRVTLVLYLKDFPWSNLDNPGLVGLV</sequence>
<evidence type="ECO:0000256" key="4">
    <source>
        <dbReference type="SAM" id="MobiDB-lite"/>
    </source>
</evidence>
<dbReference type="OrthoDB" id="421075at2759"/>
<gene>
    <name evidence="5" type="ORF">VP01_1440g2</name>
</gene>
<evidence type="ECO:0000256" key="2">
    <source>
        <dbReference type="ARBA" id="ARBA00022803"/>
    </source>
</evidence>
<keyword evidence="6" id="KW-1185">Reference proteome</keyword>
<proteinExistence type="predicted"/>
<comment type="caution">
    <text evidence="5">The sequence shown here is derived from an EMBL/GenBank/DDBJ whole genome shotgun (WGS) entry which is preliminary data.</text>
</comment>
<dbReference type="Pfam" id="PF13181">
    <property type="entry name" value="TPR_8"/>
    <property type="match status" value="2"/>
</dbReference>
<keyword evidence="2 3" id="KW-0802">TPR repeat</keyword>
<dbReference type="SMART" id="SM00028">
    <property type="entry name" value="TPR"/>
    <property type="match status" value="9"/>
</dbReference>
<accession>A0A0L6VK75</accession>
<feature type="repeat" description="TPR" evidence="3">
    <location>
        <begin position="1260"/>
        <end position="1293"/>
    </location>
</feature>
<dbReference type="Proteomes" id="UP000037035">
    <property type="component" value="Unassembled WGS sequence"/>
</dbReference>
<evidence type="ECO:0000313" key="5">
    <source>
        <dbReference type="EMBL" id="KNZ61181.1"/>
    </source>
</evidence>
<name>A0A0L6VK75_9BASI</name>
<feature type="compositionally biased region" description="Polar residues" evidence="4">
    <location>
        <begin position="296"/>
        <end position="308"/>
    </location>
</feature>
<feature type="region of interest" description="Disordered" evidence="4">
    <location>
        <begin position="1430"/>
        <end position="1459"/>
    </location>
</feature>
<feature type="repeat" description="TPR" evidence="3">
    <location>
        <begin position="728"/>
        <end position="761"/>
    </location>
</feature>
<reference evidence="5 6" key="1">
    <citation type="submission" date="2015-08" db="EMBL/GenBank/DDBJ databases">
        <title>Next Generation Sequencing and Analysis of the Genome of Puccinia sorghi L Schw, the Causal Agent of Maize Common Rust.</title>
        <authorList>
            <person name="Rochi L."/>
            <person name="Burguener G."/>
            <person name="Darino M."/>
            <person name="Turjanski A."/>
            <person name="Kreff E."/>
            <person name="Dieguez M.J."/>
            <person name="Sacco F."/>
        </authorList>
    </citation>
    <scope>NUCLEOTIDE SEQUENCE [LARGE SCALE GENOMIC DNA]</scope>
    <source>
        <strain evidence="5 6">RO10H11247</strain>
    </source>
</reference>
<dbReference type="Pfam" id="PF18833">
    <property type="entry name" value="TPR_22"/>
    <property type="match status" value="1"/>
</dbReference>
<dbReference type="EMBL" id="LAVV01004899">
    <property type="protein sequence ID" value="KNZ61181.1"/>
    <property type="molecule type" value="Genomic_DNA"/>
</dbReference>
<feature type="repeat" description="TPR" evidence="3">
    <location>
        <begin position="637"/>
        <end position="670"/>
    </location>
</feature>